<proteinExistence type="predicted"/>
<comment type="caution">
    <text evidence="2">The sequence shown here is derived from an EMBL/GenBank/DDBJ whole genome shotgun (WGS) entry which is preliminary data.</text>
</comment>
<organism evidence="2 3">
    <name type="scientific">Zhihengliuella halotolerans</name>
    <dbReference type="NCBI Taxonomy" id="370736"/>
    <lineage>
        <taxon>Bacteria</taxon>
        <taxon>Bacillati</taxon>
        <taxon>Actinomycetota</taxon>
        <taxon>Actinomycetes</taxon>
        <taxon>Micrococcales</taxon>
        <taxon>Micrococcaceae</taxon>
        <taxon>Zhihengliuella</taxon>
    </lineage>
</organism>
<dbReference type="Proteomes" id="UP000292685">
    <property type="component" value="Unassembled WGS sequence"/>
</dbReference>
<dbReference type="OrthoDB" id="2988527at2"/>
<evidence type="ECO:0000313" key="2">
    <source>
        <dbReference type="EMBL" id="RZU62776.1"/>
    </source>
</evidence>
<reference evidence="2 3" key="1">
    <citation type="submission" date="2019-02" db="EMBL/GenBank/DDBJ databases">
        <title>Sequencing the genomes of 1000 actinobacteria strains.</title>
        <authorList>
            <person name="Klenk H.-P."/>
        </authorList>
    </citation>
    <scope>NUCLEOTIDE SEQUENCE [LARGE SCALE GENOMIC DNA]</scope>
    <source>
        <strain evidence="2 3">DSM 17364</strain>
    </source>
</reference>
<evidence type="ECO:0000313" key="3">
    <source>
        <dbReference type="Proteomes" id="UP000292685"/>
    </source>
</evidence>
<dbReference type="PROSITE" id="PS51257">
    <property type="entry name" value="PROKAR_LIPOPROTEIN"/>
    <property type="match status" value="1"/>
</dbReference>
<feature type="compositionally biased region" description="Low complexity" evidence="1">
    <location>
        <begin position="30"/>
        <end position="49"/>
    </location>
</feature>
<protein>
    <submittedName>
        <fullName evidence="2">Uncharacterized protein</fullName>
    </submittedName>
</protein>
<evidence type="ECO:0000256" key="1">
    <source>
        <dbReference type="SAM" id="MobiDB-lite"/>
    </source>
</evidence>
<gene>
    <name evidence="2" type="ORF">EV380_2379</name>
</gene>
<dbReference type="EMBL" id="SHLA01000001">
    <property type="protein sequence ID" value="RZU62776.1"/>
    <property type="molecule type" value="Genomic_DNA"/>
</dbReference>
<sequence>MGGKLARLITVIAVLGLASGCGSGDDEPDSSPAPGGATSSASAGVVSPPGEDEEADVSVPECGGILLEEGGSTSGEELGGCISAAMVAAGSGVHRVETSDGESQTVSFRWNPDFEMSAEGGQAVVIKGDDGWIRDAETGAWIKGDAESSDPQALMAGTIVELVRVASHPEMIAATIAAADTWTIVEEGEVPVDDAVAERGWLFEPAGPMEVLGVELTDYKIWLTPDYLGVYAEATGTTMGQTVTTRDTFLEWGEPVEIPDPEAE</sequence>
<feature type="region of interest" description="Disordered" evidence="1">
    <location>
        <begin position="21"/>
        <end position="58"/>
    </location>
</feature>
<name>A0A4V2GA43_9MICC</name>
<dbReference type="AlphaFoldDB" id="A0A4V2GA43"/>
<dbReference type="RefSeq" id="WP_130451304.1">
    <property type="nucleotide sequence ID" value="NZ_SHLA01000001.1"/>
</dbReference>
<keyword evidence="3" id="KW-1185">Reference proteome</keyword>
<accession>A0A4V2GA43</accession>